<feature type="transmembrane region" description="Helical" evidence="7">
    <location>
        <begin position="468"/>
        <end position="489"/>
    </location>
</feature>
<feature type="transmembrane region" description="Helical" evidence="7">
    <location>
        <begin position="200"/>
        <end position="219"/>
    </location>
</feature>
<evidence type="ECO:0000256" key="5">
    <source>
        <dbReference type="ARBA" id="ARBA00023136"/>
    </source>
</evidence>
<feature type="transmembrane region" description="Helical" evidence="7">
    <location>
        <begin position="162"/>
        <end position="179"/>
    </location>
</feature>
<proteinExistence type="predicted"/>
<reference evidence="9" key="1">
    <citation type="submission" date="2013-09" db="EMBL/GenBank/DDBJ databases">
        <title>Requirement of carbon dioxide for initial growth in facultative methylotroph, Acidomonas methanolica MB58.</title>
        <authorList>
            <person name="Mitsui R."/>
        </authorList>
    </citation>
    <scope>NUCLEOTIDE SEQUENCE</scope>
    <source>
        <strain evidence="9">MB58</strain>
    </source>
</reference>
<evidence type="ECO:0000256" key="1">
    <source>
        <dbReference type="ARBA" id="ARBA00004141"/>
    </source>
</evidence>
<feature type="transmembrane region" description="Helical" evidence="7">
    <location>
        <begin position="501"/>
        <end position="519"/>
    </location>
</feature>
<organism evidence="9">
    <name type="scientific">Acidomonas methanolica</name>
    <name type="common">Acetobacter methanolicus</name>
    <dbReference type="NCBI Taxonomy" id="437"/>
    <lineage>
        <taxon>Bacteria</taxon>
        <taxon>Pseudomonadati</taxon>
        <taxon>Pseudomonadota</taxon>
        <taxon>Alphaproteobacteria</taxon>
        <taxon>Acetobacterales</taxon>
        <taxon>Acetobacteraceae</taxon>
        <taxon>Acidomonas</taxon>
    </lineage>
</organism>
<comment type="subcellular location">
    <subcellularLocation>
        <location evidence="1">Membrane</location>
        <topology evidence="1">Multi-pass membrane protein</topology>
    </subcellularLocation>
</comment>
<dbReference type="PANTHER" id="PTHR43495">
    <property type="entry name" value="GABA PERMEASE"/>
    <property type="match status" value="1"/>
</dbReference>
<feature type="transmembrane region" description="Helical" evidence="7">
    <location>
        <begin position="133"/>
        <end position="156"/>
    </location>
</feature>
<evidence type="ECO:0000256" key="7">
    <source>
        <dbReference type="SAM" id="Phobius"/>
    </source>
</evidence>
<feature type="transmembrane region" description="Helical" evidence="7">
    <location>
        <begin position="525"/>
        <end position="543"/>
    </location>
</feature>
<accession>U3T0F9</accession>
<feature type="region of interest" description="Disordered" evidence="6">
    <location>
        <begin position="36"/>
        <end position="72"/>
    </location>
</feature>
<dbReference type="InterPro" id="IPR004841">
    <property type="entry name" value="AA-permease/SLC12A_dom"/>
</dbReference>
<dbReference type="PANTHER" id="PTHR43495:SF5">
    <property type="entry name" value="GAMMA-AMINOBUTYRIC ACID PERMEASE"/>
    <property type="match status" value="1"/>
</dbReference>
<gene>
    <name evidence="9" type="primary">gabP</name>
</gene>
<sequence length="551" mass="58984">MLCIYRSATGARSKIKKPYRLDIFCCNNRRVAPAARRDKKSLARHVESESPSRGGMTEDTSNEGSGHGLPERDRFGYSHFRNDLTEFQLGEIAIFRPGRESPKRESWSMSTGMPAPAPTRASDLARTLHARHVAMISLGGVIGAGFFIGSGGAIALAGPGVIVTYLLAGLMVVLINYMLRDIALSSPGHGSFISQIRHTLGRQPGFIAGWTYWVIWATTMAIEDMAGASLLAPYIPLPYPALEALVLAGMTGINLLSVRGYGEVEYWLSLLKIVAIVLFIAIGSYALLMGITITHHPLLADGFFPHGALALLGAVPTVVFSMAGTEVATVAALESSDPDGNIARVARSVALRVGGFYLLAVLVVLSLLSWRDMVPGQAPFLLVLNRLHIPFASVFMTAVIICAVLSTLNSGLYTASRVLHDMAVHGDAPRFFLPVTAKHRLPRRAVLACSGATALIAATAVVSPGVVFAFLVSVIGAFILFDYVLIVLARMRLCHRAPWQPWLTLALLCGVLLAMLSRADTRSELALSAGAIVVVLAAGRLLALRAPKGTR</sequence>
<dbReference type="GO" id="GO:0016020">
    <property type="term" value="C:membrane"/>
    <property type="evidence" value="ECO:0007669"/>
    <property type="project" value="UniProtKB-SubCell"/>
</dbReference>
<dbReference type="EMBL" id="AB855793">
    <property type="protein sequence ID" value="BAN85786.1"/>
    <property type="molecule type" value="Genomic_DNA"/>
</dbReference>
<dbReference type="Gene3D" id="1.20.1740.10">
    <property type="entry name" value="Amino acid/polyamine transporter I"/>
    <property type="match status" value="1"/>
</dbReference>
<feature type="transmembrane region" description="Helical" evidence="7">
    <location>
        <begin position="445"/>
        <end position="462"/>
    </location>
</feature>
<dbReference type="AlphaFoldDB" id="U3T0F9"/>
<keyword evidence="2" id="KW-0813">Transport</keyword>
<evidence type="ECO:0000256" key="2">
    <source>
        <dbReference type="ARBA" id="ARBA00022448"/>
    </source>
</evidence>
<keyword evidence="3 7" id="KW-0812">Transmembrane</keyword>
<name>U3T0F9_ACIMT</name>
<feature type="region of interest" description="Disordered" evidence="6">
    <location>
        <begin position="100"/>
        <end position="120"/>
    </location>
</feature>
<feature type="transmembrane region" description="Helical" evidence="7">
    <location>
        <begin position="270"/>
        <end position="291"/>
    </location>
</feature>
<feature type="transmembrane region" description="Helical" evidence="7">
    <location>
        <begin position="239"/>
        <end position="258"/>
    </location>
</feature>
<evidence type="ECO:0000256" key="6">
    <source>
        <dbReference type="SAM" id="MobiDB-lite"/>
    </source>
</evidence>
<protein>
    <submittedName>
        <fullName evidence="9">GABA permease</fullName>
    </submittedName>
</protein>
<evidence type="ECO:0000313" key="9">
    <source>
        <dbReference type="EMBL" id="BAN85786.1"/>
    </source>
</evidence>
<feature type="transmembrane region" description="Helical" evidence="7">
    <location>
        <begin position="388"/>
        <end position="408"/>
    </location>
</feature>
<evidence type="ECO:0000259" key="8">
    <source>
        <dbReference type="Pfam" id="PF00324"/>
    </source>
</evidence>
<keyword evidence="4 7" id="KW-1133">Transmembrane helix</keyword>
<feature type="domain" description="Amino acid permease/ SLC12A" evidence="8">
    <location>
        <begin position="132"/>
        <end position="493"/>
    </location>
</feature>
<evidence type="ECO:0000256" key="4">
    <source>
        <dbReference type="ARBA" id="ARBA00022989"/>
    </source>
</evidence>
<feature type="transmembrane region" description="Helical" evidence="7">
    <location>
        <begin position="303"/>
        <end position="328"/>
    </location>
</feature>
<feature type="transmembrane region" description="Helical" evidence="7">
    <location>
        <begin position="349"/>
        <end position="368"/>
    </location>
</feature>
<evidence type="ECO:0000256" key="3">
    <source>
        <dbReference type="ARBA" id="ARBA00022692"/>
    </source>
</evidence>
<dbReference type="Pfam" id="PF00324">
    <property type="entry name" value="AA_permease"/>
    <property type="match status" value="1"/>
</dbReference>
<dbReference type="GO" id="GO:0055085">
    <property type="term" value="P:transmembrane transport"/>
    <property type="evidence" value="ECO:0007669"/>
    <property type="project" value="InterPro"/>
</dbReference>
<feature type="compositionally biased region" description="Basic and acidic residues" evidence="6">
    <location>
        <begin position="40"/>
        <end position="50"/>
    </location>
</feature>
<keyword evidence="5 7" id="KW-0472">Membrane</keyword>